<dbReference type="EMBL" id="MU251358">
    <property type="protein sequence ID" value="KAG9239519.1"/>
    <property type="molecule type" value="Genomic_DNA"/>
</dbReference>
<gene>
    <name evidence="1" type="ORF">BJ875DRAFT_148219</name>
</gene>
<sequence>MTSENAGGGRLATATGIFKRKKVHHVYTSSSLSPSNRQFHLIWRSIRVTMSSTAVSAPSVPPSAFAHRPVSTSPSSHNLPVTSILAHFQHLSTTQEGREKQTKVKGGAASYLQSYCTILRSIQPYILMTPDPRQAPCRAICKGNRMKSKQGAVTLTFSDVGGRRLLLLGIRGVASHHCSIFRCWLLELGEVVKGQSRVKH</sequence>
<comment type="caution">
    <text evidence="1">The sequence shown here is derived from an EMBL/GenBank/DDBJ whole genome shotgun (WGS) entry which is preliminary data.</text>
</comment>
<organism evidence="1 2">
    <name type="scientific">Amylocarpus encephaloides</name>
    <dbReference type="NCBI Taxonomy" id="45428"/>
    <lineage>
        <taxon>Eukaryota</taxon>
        <taxon>Fungi</taxon>
        <taxon>Dikarya</taxon>
        <taxon>Ascomycota</taxon>
        <taxon>Pezizomycotina</taxon>
        <taxon>Leotiomycetes</taxon>
        <taxon>Helotiales</taxon>
        <taxon>Helotiales incertae sedis</taxon>
        <taxon>Amylocarpus</taxon>
    </lineage>
</organism>
<dbReference type="AlphaFoldDB" id="A0A9P8CA50"/>
<evidence type="ECO:0000313" key="1">
    <source>
        <dbReference type="EMBL" id="KAG9239519.1"/>
    </source>
</evidence>
<protein>
    <submittedName>
        <fullName evidence="1">Uncharacterized protein</fullName>
    </submittedName>
</protein>
<dbReference type="Proteomes" id="UP000824998">
    <property type="component" value="Unassembled WGS sequence"/>
</dbReference>
<keyword evidence="2" id="KW-1185">Reference proteome</keyword>
<evidence type="ECO:0000313" key="2">
    <source>
        <dbReference type="Proteomes" id="UP000824998"/>
    </source>
</evidence>
<accession>A0A9P8CA50</accession>
<proteinExistence type="predicted"/>
<name>A0A9P8CA50_9HELO</name>
<reference evidence="1" key="1">
    <citation type="journal article" date="2021" name="IMA Fungus">
        <title>Genomic characterization of three marine fungi, including Emericellopsis atlantica sp. nov. with signatures of a generalist lifestyle and marine biomass degradation.</title>
        <authorList>
            <person name="Hagestad O.C."/>
            <person name="Hou L."/>
            <person name="Andersen J.H."/>
            <person name="Hansen E.H."/>
            <person name="Altermark B."/>
            <person name="Li C."/>
            <person name="Kuhnert E."/>
            <person name="Cox R.J."/>
            <person name="Crous P.W."/>
            <person name="Spatafora J.W."/>
            <person name="Lail K."/>
            <person name="Amirebrahimi M."/>
            <person name="Lipzen A."/>
            <person name="Pangilinan J."/>
            <person name="Andreopoulos W."/>
            <person name="Hayes R.D."/>
            <person name="Ng V."/>
            <person name="Grigoriev I.V."/>
            <person name="Jackson S.A."/>
            <person name="Sutton T.D.S."/>
            <person name="Dobson A.D.W."/>
            <person name="Rama T."/>
        </authorList>
    </citation>
    <scope>NUCLEOTIDE SEQUENCE</scope>
    <source>
        <strain evidence="1">TRa018bII</strain>
    </source>
</reference>